<accession>A0AAV1A1S5</accession>
<gene>
    <name evidence="1" type="ORF">VFH_III109000</name>
</gene>
<dbReference type="EMBL" id="OX451738">
    <property type="protein sequence ID" value="CAI8603934.1"/>
    <property type="molecule type" value="Genomic_DNA"/>
</dbReference>
<evidence type="ECO:0000313" key="2">
    <source>
        <dbReference type="Proteomes" id="UP001157006"/>
    </source>
</evidence>
<proteinExistence type="predicted"/>
<keyword evidence="2" id="KW-1185">Reference proteome</keyword>
<protein>
    <submittedName>
        <fullName evidence="1">Uncharacterized protein</fullName>
    </submittedName>
</protein>
<organism evidence="1 2">
    <name type="scientific">Vicia faba</name>
    <name type="common">Broad bean</name>
    <name type="synonym">Faba vulgaris</name>
    <dbReference type="NCBI Taxonomy" id="3906"/>
    <lineage>
        <taxon>Eukaryota</taxon>
        <taxon>Viridiplantae</taxon>
        <taxon>Streptophyta</taxon>
        <taxon>Embryophyta</taxon>
        <taxon>Tracheophyta</taxon>
        <taxon>Spermatophyta</taxon>
        <taxon>Magnoliopsida</taxon>
        <taxon>eudicotyledons</taxon>
        <taxon>Gunneridae</taxon>
        <taxon>Pentapetalae</taxon>
        <taxon>rosids</taxon>
        <taxon>fabids</taxon>
        <taxon>Fabales</taxon>
        <taxon>Fabaceae</taxon>
        <taxon>Papilionoideae</taxon>
        <taxon>50 kb inversion clade</taxon>
        <taxon>NPAAA clade</taxon>
        <taxon>Hologalegina</taxon>
        <taxon>IRL clade</taxon>
        <taxon>Fabeae</taxon>
        <taxon>Vicia</taxon>
    </lineage>
</organism>
<reference evidence="1 2" key="1">
    <citation type="submission" date="2023-01" db="EMBL/GenBank/DDBJ databases">
        <authorList>
            <person name="Kreplak J."/>
        </authorList>
    </citation>
    <scope>NUCLEOTIDE SEQUENCE [LARGE SCALE GENOMIC DNA]</scope>
</reference>
<evidence type="ECO:0000313" key="1">
    <source>
        <dbReference type="EMBL" id="CAI8603934.1"/>
    </source>
</evidence>
<sequence>MEFKRRHQKRHEKYVVVIKAHGVFMKGISIRGKANDAFNDGDDYCLKNIIYVILNVEVLTSETSPDNLMHNILTHIEHTESGYNINVFQDITEDFSEEGNEYVNQDVSDNLYDMLVTESPTQKEDFPLTILK</sequence>
<dbReference type="Proteomes" id="UP001157006">
    <property type="component" value="Chromosome 3"/>
</dbReference>
<dbReference type="AlphaFoldDB" id="A0AAV1A1S5"/>
<name>A0AAV1A1S5_VICFA</name>